<sequence length="227" mass="25620">MLRTTLLATWLLAGAVYAHSLTRRDNNADALIDEFIYESVGELKKNHEEQMTLPDIEEKFEKKVAFFKVRGEFTGTGGWLRDLSTLKRTAPSELENQGDSILIGITLGLGEMEFGFKEYRAEILHIGIHGDMRVSIQKNSVYLHMNVTFDDQGGCKTVVDKVEVKELDGFRAQMTGIGRDGDWLYSFVATLLANKYHKDIERSVTKKLAPVLNDVLAKNDICKLIPH</sequence>
<evidence type="ECO:0000256" key="1">
    <source>
        <dbReference type="SAM" id="SignalP"/>
    </source>
</evidence>
<dbReference type="RefSeq" id="XP_073976291.1">
    <property type="nucleotide sequence ID" value="XM_074120190.1"/>
</dbReference>
<dbReference type="InterPro" id="IPR020234">
    <property type="entry name" value="Mite_allergen_group-7"/>
</dbReference>
<keyword evidence="1" id="KW-0732">Signal</keyword>
<dbReference type="EMBL" id="GHKJ01000788">
    <property type="protein sequence ID" value="MOY45818.1"/>
    <property type="molecule type" value="Transcribed_RNA"/>
</dbReference>
<organism evidence="2">
    <name type="scientific">Rhodnius prolixus</name>
    <name type="common">Triatomid bug</name>
    <dbReference type="NCBI Taxonomy" id="13249"/>
    <lineage>
        <taxon>Eukaryota</taxon>
        <taxon>Metazoa</taxon>
        <taxon>Ecdysozoa</taxon>
        <taxon>Arthropoda</taxon>
        <taxon>Hexapoda</taxon>
        <taxon>Insecta</taxon>
        <taxon>Pterygota</taxon>
        <taxon>Neoptera</taxon>
        <taxon>Paraneoptera</taxon>
        <taxon>Hemiptera</taxon>
        <taxon>Heteroptera</taxon>
        <taxon>Panheteroptera</taxon>
        <taxon>Cimicomorpha</taxon>
        <taxon>Reduviidae</taxon>
        <taxon>Triatominae</taxon>
        <taxon>Rhodnius</taxon>
    </lineage>
</organism>
<proteinExistence type="predicted"/>
<accession>A0A4P6D846</accession>
<dbReference type="Gene3D" id="3.15.10.50">
    <property type="match status" value="1"/>
</dbReference>
<evidence type="ECO:0000313" key="2">
    <source>
        <dbReference type="EMBL" id="MOY45818.1"/>
    </source>
</evidence>
<dbReference type="InterPro" id="IPR038602">
    <property type="entry name" value="Mite_allergen_7_sf"/>
</dbReference>
<name>A0A4P6D846_RHOPR</name>
<feature type="signal peptide" evidence="1">
    <location>
        <begin position="1"/>
        <end position="18"/>
    </location>
</feature>
<protein>
    <submittedName>
        <fullName evidence="2">Putative orotidine 5'-phosphate decarboxylase panstrongylus lignarius</fullName>
    </submittedName>
</protein>
<dbReference type="GeneID" id="141450115"/>
<dbReference type="VEuPathDB" id="VectorBase:RPRC008071"/>
<feature type="chain" id="PRO_5020592970" evidence="1">
    <location>
        <begin position="19"/>
        <end position="227"/>
    </location>
</feature>
<dbReference type="Pfam" id="PF16984">
    <property type="entry name" value="Grp7_allergen"/>
    <property type="match status" value="1"/>
</dbReference>
<reference evidence="2" key="1">
    <citation type="submission" date="2019-04" db="EMBL/GenBank/DDBJ databases">
        <title>Analysis of the testis transcriptome of the Chagas disease vector Rhodnius prolixus.</title>
        <authorList>
            <person name="Cesar J."/>
            <person name="Ribeiro J.M."/>
            <person name="Pereira M.H."/>
            <person name="Araujo R.N."/>
            <person name="Gontijo N.F."/>
            <person name="Pessoa G."/>
            <person name="Sant'Anna M.V."/>
            <person name="Sorgine M.H."/>
            <person name="Majerowicz D."/>
            <person name="Carvalho A.B."/>
            <person name="Braz G."/>
            <person name="Mesquita R."/>
            <person name="Lagerblad P.O."/>
            <person name="Koerich L.B."/>
        </authorList>
    </citation>
    <scope>NUCLEOTIDE SEQUENCE</scope>
</reference>
<dbReference type="AlphaFoldDB" id="A0A4P6D846"/>